<organism evidence="2 3">
    <name type="scientific">Botryotinia narcissicola</name>
    <dbReference type="NCBI Taxonomy" id="278944"/>
    <lineage>
        <taxon>Eukaryota</taxon>
        <taxon>Fungi</taxon>
        <taxon>Dikarya</taxon>
        <taxon>Ascomycota</taxon>
        <taxon>Pezizomycotina</taxon>
        <taxon>Leotiomycetes</taxon>
        <taxon>Helotiales</taxon>
        <taxon>Sclerotiniaceae</taxon>
        <taxon>Botryotinia</taxon>
    </lineage>
</organism>
<sequence>MATSIVTEETAEALDTINKIDAKIQTLIFLLNGEENKRCDSWTATLDDMIKKMRKISSDLFDKVMATEDSDMDEDNVSMDNAMDNTDEMDLIPGYSTARSPDG</sequence>
<reference evidence="2 3" key="1">
    <citation type="submission" date="2017-12" db="EMBL/GenBank/DDBJ databases">
        <title>Comparative genomics of Botrytis spp.</title>
        <authorList>
            <person name="Valero-Jimenez C.A."/>
            <person name="Tapia P."/>
            <person name="Veloso J."/>
            <person name="Silva-Moreno E."/>
            <person name="Staats M."/>
            <person name="Valdes J.H."/>
            <person name="Van Kan J.A.L."/>
        </authorList>
    </citation>
    <scope>NUCLEOTIDE SEQUENCE [LARGE SCALE GENOMIC DNA]</scope>
    <source>
        <strain evidence="2 3">MUCL2120</strain>
    </source>
</reference>
<feature type="compositionally biased region" description="Acidic residues" evidence="1">
    <location>
        <begin position="68"/>
        <end position="77"/>
    </location>
</feature>
<gene>
    <name evidence="2" type="ORF">BOTNAR_0717g00020</name>
</gene>
<accession>A0A4Z1H8D1</accession>
<proteinExistence type="predicted"/>
<dbReference type="Proteomes" id="UP000297452">
    <property type="component" value="Unassembled WGS sequence"/>
</dbReference>
<name>A0A4Z1H8D1_9HELO</name>
<comment type="caution">
    <text evidence="2">The sequence shown here is derived from an EMBL/GenBank/DDBJ whole genome shotgun (WGS) entry which is preliminary data.</text>
</comment>
<feature type="region of interest" description="Disordered" evidence="1">
    <location>
        <begin position="67"/>
        <end position="103"/>
    </location>
</feature>
<protein>
    <submittedName>
        <fullName evidence="2">Uncharacterized protein</fullName>
    </submittedName>
</protein>
<keyword evidence="3" id="KW-1185">Reference proteome</keyword>
<evidence type="ECO:0000256" key="1">
    <source>
        <dbReference type="SAM" id="MobiDB-lite"/>
    </source>
</evidence>
<evidence type="ECO:0000313" key="2">
    <source>
        <dbReference type="EMBL" id="TGO44949.1"/>
    </source>
</evidence>
<dbReference type="EMBL" id="PQXJ01000714">
    <property type="protein sequence ID" value="TGO44949.1"/>
    <property type="molecule type" value="Genomic_DNA"/>
</dbReference>
<dbReference type="AlphaFoldDB" id="A0A4Z1H8D1"/>
<evidence type="ECO:0000313" key="3">
    <source>
        <dbReference type="Proteomes" id="UP000297452"/>
    </source>
</evidence>